<comment type="catalytic activity">
    <reaction evidence="6">
        <text>O-phospho-L-threonyl-[protein] + H2O = L-threonyl-[protein] + phosphate</text>
        <dbReference type="Rhea" id="RHEA:47004"/>
        <dbReference type="Rhea" id="RHEA-COMP:11060"/>
        <dbReference type="Rhea" id="RHEA-COMP:11605"/>
        <dbReference type="ChEBI" id="CHEBI:15377"/>
        <dbReference type="ChEBI" id="CHEBI:30013"/>
        <dbReference type="ChEBI" id="CHEBI:43474"/>
        <dbReference type="ChEBI" id="CHEBI:61977"/>
        <dbReference type="EC" id="3.1.3.16"/>
    </reaction>
</comment>
<dbReference type="PROSITE" id="PS50096">
    <property type="entry name" value="IQ"/>
    <property type="match status" value="1"/>
</dbReference>
<dbReference type="InterPro" id="IPR006186">
    <property type="entry name" value="Ser/Thr-sp_prot-phosphatase"/>
</dbReference>
<dbReference type="CDD" id="cd00051">
    <property type="entry name" value="EFh"/>
    <property type="match status" value="1"/>
</dbReference>
<dbReference type="SMART" id="SM00054">
    <property type="entry name" value="EFh"/>
    <property type="match status" value="3"/>
</dbReference>
<comment type="similarity">
    <text evidence="2 6">Belongs to the PPP phosphatase family.</text>
</comment>
<dbReference type="PROSITE" id="PS50222">
    <property type="entry name" value="EF_HAND_2"/>
    <property type="match status" value="3"/>
</dbReference>
<dbReference type="InterPro" id="IPR051134">
    <property type="entry name" value="PPP_phosphatase"/>
</dbReference>
<dbReference type="PANTHER" id="PTHR45668">
    <property type="entry name" value="SERINE/THREONINE-PROTEIN PHOSPHATASE 5-RELATED"/>
    <property type="match status" value="1"/>
</dbReference>
<dbReference type="SMART" id="SM00156">
    <property type="entry name" value="PP2Ac"/>
    <property type="match status" value="1"/>
</dbReference>
<evidence type="ECO:0000256" key="1">
    <source>
        <dbReference type="ARBA" id="ARBA00001936"/>
    </source>
</evidence>
<dbReference type="CDD" id="cd23767">
    <property type="entry name" value="IQCD"/>
    <property type="match status" value="1"/>
</dbReference>
<feature type="domain" description="EF-hand" evidence="8">
    <location>
        <begin position="651"/>
        <end position="686"/>
    </location>
</feature>
<dbReference type="Gene3D" id="1.10.238.10">
    <property type="entry name" value="EF-hand"/>
    <property type="match status" value="1"/>
</dbReference>
<evidence type="ECO:0000313" key="10">
    <source>
        <dbReference type="Proteomes" id="UP001107558"/>
    </source>
</evidence>
<dbReference type="PRINTS" id="PR00114">
    <property type="entry name" value="STPHPHTASE"/>
</dbReference>
<dbReference type="PANTHER" id="PTHR45668:SF3">
    <property type="entry name" value="SERINE_THREONINE-PROTEIN PHOSPHATASE RDGC"/>
    <property type="match status" value="1"/>
</dbReference>
<dbReference type="Proteomes" id="UP001107558">
    <property type="component" value="Chromosome 1"/>
</dbReference>
<evidence type="ECO:0000256" key="2">
    <source>
        <dbReference type="ARBA" id="ARBA00008294"/>
    </source>
</evidence>
<dbReference type="Pfam" id="PF00149">
    <property type="entry name" value="Metallophos"/>
    <property type="match status" value="1"/>
</dbReference>
<dbReference type="PROSITE" id="PS00125">
    <property type="entry name" value="SER_THR_PHOSPHATASE"/>
    <property type="match status" value="1"/>
</dbReference>
<proteinExistence type="inferred from homology"/>
<keyword evidence="6" id="KW-0378">Hydrolase</keyword>
<reference evidence="9" key="1">
    <citation type="submission" date="2021-03" db="EMBL/GenBank/DDBJ databases">
        <title>Chromosome level genome of the anhydrobiotic midge Polypedilum vanderplanki.</title>
        <authorList>
            <person name="Yoshida Y."/>
            <person name="Kikawada T."/>
            <person name="Gusev O."/>
        </authorList>
    </citation>
    <scope>NUCLEOTIDE SEQUENCE</scope>
    <source>
        <strain evidence="9">NIAS01</strain>
        <tissue evidence="9">Whole body or cell culture</tissue>
    </source>
</reference>
<dbReference type="EC" id="3.1.3.16" evidence="6"/>
<dbReference type="GO" id="GO:0005509">
    <property type="term" value="F:calcium ion binding"/>
    <property type="evidence" value="ECO:0007669"/>
    <property type="project" value="InterPro"/>
</dbReference>
<feature type="domain" description="EF-hand" evidence="8">
    <location>
        <begin position="612"/>
        <end position="647"/>
    </location>
</feature>
<keyword evidence="3" id="KW-0479">Metal-binding</keyword>
<protein>
    <recommendedName>
        <fullName evidence="6">Serine/threonine-protein phosphatase</fullName>
        <ecNumber evidence="6">3.1.3.16</ecNumber>
    </recommendedName>
</protein>
<evidence type="ECO:0000313" key="9">
    <source>
        <dbReference type="EMBL" id="KAG5681551.1"/>
    </source>
</evidence>
<keyword evidence="5" id="KW-0464">Manganese</keyword>
<feature type="compositionally biased region" description="Acidic residues" evidence="7">
    <location>
        <begin position="149"/>
        <end position="166"/>
    </location>
</feature>
<dbReference type="Pfam" id="PF13499">
    <property type="entry name" value="EF-hand_7"/>
    <property type="match status" value="1"/>
</dbReference>
<evidence type="ECO:0000259" key="8">
    <source>
        <dbReference type="PROSITE" id="PS50222"/>
    </source>
</evidence>
<evidence type="ECO:0000256" key="5">
    <source>
        <dbReference type="ARBA" id="ARBA00023211"/>
    </source>
</evidence>
<feature type="region of interest" description="Disordered" evidence="7">
    <location>
        <begin position="145"/>
        <end position="168"/>
    </location>
</feature>
<dbReference type="PROSITE" id="PS00018">
    <property type="entry name" value="EF_HAND_1"/>
    <property type="match status" value="1"/>
</dbReference>
<accession>A0A9J6CI57</accession>
<dbReference type="Gene3D" id="3.60.21.10">
    <property type="match status" value="1"/>
</dbReference>
<dbReference type="AlphaFoldDB" id="A0A9J6CI57"/>
<evidence type="ECO:0000256" key="3">
    <source>
        <dbReference type="ARBA" id="ARBA00022723"/>
    </source>
</evidence>
<dbReference type="InterPro" id="IPR002048">
    <property type="entry name" value="EF_hand_dom"/>
</dbReference>
<dbReference type="InterPro" id="IPR004843">
    <property type="entry name" value="Calcineurin-like_PHP"/>
</dbReference>
<dbReference type="SUPFAM" id="SSF56300">
    <property type="entry name" value="Metallo-dependent phosphatases"/>
    <property type="match status" value="1"/>
</dbReference>
<comment type="caution">
    <text evidence="9">The sequence shown here is derived from an EMBL/GenBank/DDBJ whole genome shotgun (WGS) entry which is preliminary data.</text>
</comment>
<dbReference type="InterPro" id="IPR011992">
    <property type="entry name" value="EF-hand-dom_pair"/>
</dbReference>
<sequence length="798" mass="91829">MLRSCICIKKERRDSQNSSTSSCRSSEIERNAAAISNLDDDRDNRSFMKFLSSTLCFRIVRTPRRGMSMTKVERVIKATLLIQRWYRRYMARIEMKRRYTWTIFQNIEYSAEQDQVRLYNFFNDLLMHMPEAAKQVKDLDEVSTSSAEESLDDDFVDETDDSDDAMDDQKTYRGPHLNLPLEKQDLDMLINLFRKRKYSLHAKYVALILREAAKKLRRLDNINRASTEIKGSKTVTVVGDLHGKLDDLLVILYKNGLPSHTNCYVFNGDFVDRGKKSLEVLLILLSCFIIFPGCVMLNRGNHEDSVMNHRYGFTREVHQKYRHNADRLLKLIDQVYRHLPLGTLINNKIFVVHGGISENTDLNLIASVRRSKYISILRPPTQPNDDASDFKTEWKQVIDILWSDPIMNDPICPTPNKRGAGECFGPETTNKFLQRHNLTTLVRSHECKSDGYEIVHNGNVITVFSASNYYEIGSNKGAYIKFGANSDRYFVQFTAAASKTKKLTFRQQVDNVEKSAIRELKEKLREQKLNLQKQFKMRDVENTGHLSLSQWSEAMESVTNYKLPWRLLREKLAVMNENNEILYENTLQLIEIDDDIKIGANDSNKITDTMYTNRENLEAIFRMMDLDSNGLISIDEFKQACEMLSAYLPNYDVDQMLENCRMMDINKDSLVDLNEFLEAFRLSQQSANHTSVIRNSKLIETTVKVDENSIENAKNNSADNAHDENIKGGDAQVDEYEISEMKEVTSGGRMRKSPSIRSVVSVESLGQTVGNNNETKNDKLQNDDGVAIEDIISKVDDK</sequence>
<feature type="region of interest" description="Disordered" evidence="7">
    <location>
        <begin position="743"/>
        <end position="798"/>
    </location>
</feature>
<dbReference type="SUPFAM" id="SSF47473">
    <property type="entry name" value="EF-hand"/>
    <property type="match status" value="1"/>
</dbReference>
<dbReference type="InterPro" id="IPR018247">
    <property type="entry name" value="EF_Hand_1_Ca_BS"/>
</dbReference>
<evidence type="ECO:0000256" key="4">
    <source>
        <dbReference type="ARBA" id="ARBA00022837"/>
    </source>
</evidence>
<organism evidence="9 10">
    <name type="scientific">Polypedilum vanderplanki</name>
    <name type="common">Sleeping chironomid midge</name>
    <dbReference type="NCBI Taxonomy" id="319348"/>
    <lineage>
        <taxon>Eukaryota</taxon>
        <taxon>Metazoa</taxon>
        <taxon>Ecdysozoa</taxon>
        <taxon>Arthropoda</taxon>
        <taxon>Hexapoda</taxon>
        <taxon>Insecta</taxon>
        <taxon>Pterygota</taxon>
        <taxon>Neoptera</taxon>
        <taxon>Endopterygota</taxon>
        <taxon>Diptera</taxon>
        <taxon>Nematocera</taxon>
        <taxon>Chironomoidea</taxon>
        <taxon>Chironomidae</taxon>
        <taxon>Chironominae</taxon>
        <taxon>Polypedilum</taxon>
        <taxon>Polypedilum</taxon>
    </lineage>
</organism>
<keyword evidence="10" id="KW-1185">Reference proteome</keyword>
<dbReference type="InterPro" id="IPR029052">
    <property type="entry name" value="Metallo-depent_PP-like"/>
</dbReference>
<keyword evidence="4" id="KW-0106">Calcium</keyword>
<comment type="cofactor">
    <cofactor evidence="1">
        <name>Mn(2+)</name>
        <dbReference type="ChEBI" id="CHEBI:29035"/>
    </cofactor>
</comment>
<feature type="compositionally biased region" description="Polar residues" evidence="7">
    <location>
        <begin position="764"/>
        <end position="774"/>
    </location>
</feature>
<evidence type="ECO:0000256" key="7">
    <source>
        <dbReference type="SAM" id="MobiDB-lite"/>
    </source>
</evidence>
<name>A0A9J6CI57_POLVA</name>
<dbReference type="EMBL" id="JADBJN010000001">
    <property type="protein sequence ID" value="KAG5681551.1"/>
    <property type="molecule type" value="Genomic_DNA"/>
</dbReference>
<dbReference type="OrthoDB" id="442428at2759"/>
<dbReference type="GO" id="GO:0004722">
    <property type="term" value="F:protein serine/threonine phosphatase activity"/>
    <property type="evidence" value="ECO:0007669"/>
    <property type="project" value="UniProtKB-EC"/>
</dbReference>
<feature type="domain" description="EF-hand" evidence="8">
    <location>
        <begin position="526"/>
        <end position="561"/>
    </location>
</feature>
<evidence type="ECO:0000256" key="6">
    <source>
        <dbReference type="RuleBase" id="RU004273"/>
    </source>
</evidence>
<gene>
    <name evidence="9" type="ORF">PVAND_010971</name>
</gene>